<evidence type="ECO:0000313" key="2">
    <source>
        <dbReference type="Proteomes" id="UP001597118"/>
    </source>
</evidence>
<evidence type="ECO:0008006" key="3">
    <source>
        <dbReference type="Google" id="ProtNLM"/>
    </source>
</evidence>
<name>A0ABW4IAG1_9SPHI</name>
<keyword evidence="2" id="KW-1185">Reference proteome</keyword>
<dbReference type="Proteomes" id="UP001597118">
    <property type="component" value="Unassembled WGS sequence"/>
</dbReference>
<dbReference type="RefSeq" id="WP_379661324.1">
    <property type="nucleotide sequence ID" value="NZ_JBHUDG010000003.1"/>
</dbReference>
<protein>
    <recommendedName>
        <fullName evidence="3">HNH endonuclease</fullName>
    </recommendedName>
</protein>
<comment type="caution">
    <text evidence="1">The sequence shown here is derived from an EMBL/GenBank/DDBJ whole genome shotgun (WGS) entry which is preliminary data.</text>
</comment>
<sequence>MLTENTCVLCGDQTTLTFEHIPPQCAFNNTPIYVQNYEHLFNETGYLFGKKSVSNRGFGKKCLCAHCNNSTGNWYVKDFCEFTRQGVKILEQNVNPYITSGSYMIKPLNVLKQILLMFVCADSSGVLNKHSGVTDYLLNRRSELFPQKINIYLYSNSSPVKRMIGYSFASNIETGERFQWSEINYKPFGYFLTYDSSPPNNYMVNITGFNEKPYDYLCNVNLNIARLKVSNLAIGHYDNVSVR</sequence>
<dbReference type="EMBL" id="JBHUDG010000003">
    <property type="protein sequence ID" value="MFD1628942.1"/>
    <property type="molecule type" value="Genomic_DNA"/>
</dbReference>
<gene>
    <name evidence="1" type="ORF">ACFSAH_03585</name>
</gene>
<proteinExistence type="predicted"/>
<accession>A0ABW4IAG1</accession>
<evidence type="ECO:0000313" key="1">
    <source>
        <dbReference type="EMBL" id="MFD1628942.1"/>
    </source>
</evidence>
<organism evidence="1 2">
    <name type="scientific">Pseudopedobacter beijingensis</name>
    <dbReference type="NCBI Taxonomy" id="1207056"/>
    <lineage>
        <taxon>Bacteria</taxon>
        <taxon>Pseudomonadati</taxon>
        <taxon>Bacteroidota</taxon>
        <taxon>Sphingobacteriia</taxon>
        <taxon>Sphingobacteriales</taxon>
        <taxon>Sphingobacteriaceae</taxon>
        <taxon>Pseudopedobacter</taxon>
    </lineage>
</organism>
<reference evidence="2" key="1">
    <citation type="journal article" date="2019" name="Int. J. Syst. Evol. Microbiol.">
        <title>The Global Catalogue of Microorganisms (GCM) 10K type strain sequencing project: providing services to taxonomists for standard genome sequencing and annotation.</title>
        <authorList>
            <consortium name="The Broad Institute Genomics Platform"/>
            <consortium name="The Broad Institute Genome Sequencing Center for Infectious Disease"/>
            <person name="Wu L."/>
            <person name="Ma J."/>
        </authorList>
    </citation>
    <scope>NUCLEOTIDE SEQUENCE [LARGE SCALE GENOMIC DNA]</scope>
    <source>
        <strain evidence="2">CCUG 53762</strain>
    </source>
</reference>